<evidence type="ECO:0000256" key="3">
    <source>
        <dbReference type="ARBA" id="ARBA00010918"/>
    </source>
</evidence>
<dbReference type="InterPro" id="IPR007484">
    <property type="entry name" value="Peptidase_M28"/>
</dbReference>
<evidence type="ECO:0000256" key="14">
    <source>
        <dbReference type="ARBA" id="ARBA00078796"/>
    </source>
</evidence>
<dbReference type="PANTHER" id="PTHR12147">
    <property type="entry name" value="METALLOPEPTIDASE M28 FAMILY MEMBER"/>
    <property type="match status" value="1"/>
</dbReference>
<dbReference type="GO" id="GO:0046872">
    <property type="term" value="F:metal ion binding"/>
    <property type="evidence" value="ECO:0007669"/>
    <property type="project" value="UniProtKB-KW"/>
</dbReference>
<feature type="domain" description="Peptidase M28" evidence="16">
    <location>
        <begin position="190"/>
        <end position="372"/>
    </location>
</feature>
<comment type="cofactor">
    <cofactor evidence="1">
        <name>Zn(2+)</name>
        <dbReference type="ChEBI" id="CHEBI:29105"/>
    </cofactor>
</comment>
<evidence type="ECO:0000256" key="2">
    <source>
        <dbReference type="ARBA" id="ARBA00004477"/>
    </source>
</evidence>
<keyword evidence="11" id="KW-0482">Metalloprotease</keyword>
<dbReference type="SUPFAM" id="SSF53187">
    <property type="entry name" value="Zn-dependent exopeptidases"/>
    <property type="match status" value="1"/>
</dbReference>
<keyword evidence="13" id="KW-0325">Glycoprotein</keyword>
<evidence type="ECO:0000256" key="4">
    <source>
        <dbReference type="ARBA" id="ARBA00022670"/>
    </source>
</evidence>
<dbReference type="GO" id="GO:0006508">
    <property type="term" value="P:proteolysis"/>
    <property type="evidence" value="ECO:0007669"/>
    <property type="project" value="UniProtKB-KW"/>
</dbReference>
<feature type="domain" description="Endoplasmic reticulum metallopeptidase 1-like C-terminal" evidence="17">
    <location>
        <begin position="673"/>
        <end position="901"/>
    </location>
</feature>
<dbReference type="AlphaFoldDB" id="A0A9P0TID7"/>
<feature type="transmembrane region" description="Helical" evidence="15">
    <location>
        <begin position="408"/>
        <end position="429"/>
    </location>
</feature>
<evidence type="ECO:0000256" key="11">
    <source>
        <dbReference type="ARBA" id="ARBA00023049"/>
    </source>
</evidence>
<proteinExistence type="inferred from homology"/>
<evidence type="ECO:0000256" key="9">
    <source>
        <dbReference type="ARBA" id="ARBA00022833"/>
    </source>
</evidence>
<feature type="transmembrane region" description="Helical" evidence="15">
    <location>
        <begin position="577"/>
        <end position="596"/>
    </location>
</feature>
<keyword evidence="8" id="KW-0256">Endoplasmic reticulum</keyword>
<evidence type="ECO:0000256" key="10">
    <source>
        <dbReference type="ARBA" id="ARBA00022989"/>
    </source>
</evidence>
<feature type="transmembrane region" description="Helical" evidence="15">
    <location>
        <begin position="480"/>
        <end position="501"/>
    </location>
</feature>
<comment type="caution">
    <text evidence="18">The sequence shown here is derived from an EMBL/GenBank/DDBJ whole genome shotgun (WGS) entry which is preliminary data.</text>
</comment>
<dbReference type="EMBL" id="CALOZG010000027">
    <property type="protein sequence ID" value="CAH4032255.1"/>
    <property type="molecule type" value="Genomic_DNA"/>
</dbReference>
<dbReference type="PANTHER" id="PTHR12147:SF22">
    <property type="entry name" value="ENDOPLASMIC RETICULUM METALLOPEPTIDASE 1"/>
    <property type="match status" value="1"/>
</dbReference>
<reference evidence="18" key="1">
    <citation type="submission" date="2022-05" db="EMBL/GenBank/DDBJ databases">
        <authorList>
            <person name="Okamura Y."/>
        </authorList>
    </citation>
    <scope>NUCLEOTIDE SEQUENCE</scope>
</reference>
<keyword evidence="4" id="KW-0645">Protease</keyword>
<keyword evidence="19" id="KW-1185">Reference proteome</keyword>
<evidence type="ECO:0000259" key="17">
    <source>
        <dbReference type="Pfam" id="PF22248"/>
    </source>
</evidence>
<dbReference type="Proteomes" id="UP001152562">
    <property type="component" value="Unassembled WGS sequence"/>
</dbReference>
<evidence type="ECO:0000256" key="12">
    <source>
        <dbReference type="ARBA" id="ARBA00023136"/>
    </source>
</evidence>
<sequence length="903" mass="101016">MSVERENFKSIRTSLTAKQPYAGVPSMDYDEAKQEKPWQRAIDVLAKKGTHLYEPVKSVPSPYILLLLGFYLLLGYCAQLAEDAMPAVIRDKDIAVNNTNTFSEESARRYLNIILGDQPRVAGTKYHLEKAQDLKKLLDDVASKASLPVRTDWQFVSGDFWIQFKIPYANVYQNLSNIAAVLEGDSGFNPDGSTRESLLVNCHYDSVPYAIGASDNGIFCAAMVEVLVRLSRRKKKFKHNIVFLFNGAEENPLQGSHGFISHPWFKGVTNVINLDSAGMNGKAQVFQATDPRMLNAYGHTNRPAGQSVGQFLFSAGVIPSDTDFRIWRDFGNVQGLDIAFVKWGHVYHTRNDRTEHVKPGVVQCAGDMLLELIIRLSDDDAYKQMKPPSSAVYFDYMNVILVTYSDNAAYVVDTLVCLFAALSILYYVWLVGFRTSTIQELLWALGGRILCTACGLLAVALCTALMVATTTQMRYLSRPWITVAVYWIPYVISATAAAHLFDSWRTEKTGLNRSIRASQASTATRVLMLGALAALLGTPDSAAVRYLLTVPLLFSTGASFVLLTLLRYFRLSGWQHLLMEVSLSTPALLFVFPLALRLSALLVPIMGRLPNGQPDYVIAAASCSLCILTAVCVSGVELLFSRRRLWYVAGAMSAVCVVIMILPFSPYEENGVAVQRHTWFHSEIVSYDRNGSVTERTSGVLVTKWDTHNVRSAQEALRNSGLNERDLKADCERHPFCDLPLYRPRSGEYLKDSLFLFMEPPRKFDHSLRVTSRTCVGDVCKMQFIMTGPPHNTLTIVPYPNVTLNGWSFSSPLKHSSFHSNRPVYLVTHSTATFSPSFEPLVFSLTFVVPRDLQSQPFVRMSHDAHKLQEPEGFTPAFERLMESVPQYFNIAPSVCFKSNYEF</sequence>
<keyword evidence="9" id="KW-0862">Zinc</keyword>
<dbReference type="Gene3D" id="3.40.630.10">
    <property type="entry name" value="Zn peptidases"/>
    <property type="match status" value="1"/>
</dbReference>
<comment type="subcellular location">
    <subcellularLocation>
        <location evidence="2">Endoplasmic reticulum membrane</location>
        <topology evidence="2">Multi-pass membrane protein</topology>
    </subcellularLocation>
</comment>
<evidence type="ECO:0000256" key="7">
    <source>
        <dbReference type="ARBA" id="ARBA00022801"/>
    </source>
</evidence>
<evidence type="ECO:0000256" key="6">
    <source>
        <dbReference type="ARBA" id="ARBA00022723"/>
    </source>
</evidence>
<keyword evidence="7" id="KW-0378">Hydrolase</keyword>
<keyword evidence="6" id="KW-0479">Metal-binding</keyword>
<dbReference type="GO" id="GO:0005789">
    <property type="term" value="C:endoplasmic reticulum membrane"/>
    <property type="evidence" value="ECO:0007669"/>
    <property type="project" value="UniProtKB-SubCell"/>
</dbReference>
<feature type="transmembrane region" description="Helical" evidence="15">
    <location>
        <begin position="544"/>
        <end position="565"/>
    </location>
</feature>
<accession>A0A9P0TID7</accession>
<dbReference type="GO" id="GO:0008235">
    <property type="term" value="F:metalloexopeptidase activity"/>
    <property type="evidence" value="ECO:0007669"/>
    <property type="project" value="InterPro"/>
</dbReference>
<feature type="transmembrane region" description="Helical" evidence="15">
    <location>
        <begin position="63"/>
        <end position="81"/>
    </location>
</feature>
<keyword evidence="5 15" id="KW-0812">Transmembrane</keyword>
<organism evidence="18 19">
    <name type="scientific">Pieris brassicae</name>
    <name type="common">White butterfly</name>
    <name type="synonym">Large white butterfly</name>
    <dbReference type="NCBI Taxonomy" id="7116"/>
    <lineage>
        <taxon>Eukaryota</taxon>
        <taxon>Metazoa</taxon>
        <taxon>Ecdysozoa</taxon>
        <taxon>Arthropoda</taxon>
        <taxon>Hexapoda</taxon>
        <taxon>Insecta</taxon>
        <taxon>Pterygota</taxon>
        <taxon>Neoptera</taxon>
        <taxon>Endopterygota</taxon>
        <taxon>Lepidoptera</taxon>
        <taxon>Glossata</taxon>
        <taxon>Ditrysia</taxon>
        <taxon>Papilionoidea</taxon>
        <taxon>Pieridae</taxon>
        <taxon>Pierinae</taxon>
        <taxon>Pieris</taxon>
    </lineage>
</organism>
<evidence type="ECO:0000313" key="18">
    <source>
        <dbReference type="EMBL" id="CAH4032255.1"/>
    </source>
</evidence>
<dbReference type="FunFam" id="3.40.630.10:FF:000008">
    <property type="entry name" value="Endoplasmic reticulum metallopeptidase 1"/>
    <property type="match status" value="1"/>
</dbReference>
<protein>
    <recommendedName>
        <fullName evidence="14">FXNA-like protease</fullName>
    </recommendedName>
</protein>
<feature type="transmembrane region" description="Helical" evidence="15">
    <location>
        <begin position="441"/>
        <end position="468"/>
    </location>
</feature>
<feature type="transmembrane region" description="Helical" evidence="15">
    <location>
        <begin position="645"/>
        <end position="664"/>
    </location>
</feature>
<evidence type="ECO:0000256" key="5">
    <source>
        <dbReference type="ARBA" id="ARBA00022692"/>
    </source>
</evidence>
<evidence type="ECO:0000256" key="1">
    <source>
        <dbReference type="ARBA" id="ARBA00001947"/>
    </source>
</evidence>
<evidence type="ECO:0000259" key="16">
    <source>
        <dbReference type="Pfam" id="PF04389"/>
    </source>
</evidence>
<comment type="similarity">
    <text evidence="3">Belongs to the peptidase M28 family.</text>
</comment>
<dbReference type="Pfam" id="PF04389">
    <property type="entry name" value="Peptidase_M28"/>
    <property type="match status" value="1"/>
</dbReference>
<feature type="transmembrane region" description="Helical" evidence="15">
    <location>
        <begin position="616"/>
        <end position="640"/>
    </location>
</feature>
<dbReference type="InterPro" id="IPR045175">
    <property type="entry name" value="M28_fam"/>
</dbReference>
<gene>
    <name evidence="18" type="ORF">PIBRA_LOCUS8669</name>
</gene>
<evidence type="ECO:0000256" key="13">
    <source>
        <dbReference type="ARBA" id="ARBA00023180"/>
    </source>
</evidence>
<name>A0A9P0TID7_PIEBR</name>
<keyword evidence="12 15" id="KW-0472">Membrane</keyword>
<evidence type="ECO:0000256" key="8">
    <source>
        <dbReference type="ARBA" id="ARBA00022824"/>
    </source>
</evidence>
<dbReference type="InterPro" id="IPR053973">
    <property type="entry name" value="ERMP1-like_C"/>
</dbReference>
<keyword evidence="10 15" id="KW-1133">Transmembrane helix</keyword>
<evidence type="ECO:0000313" key="19">
    <source>
        <dbReference type="Proteomes" id="UP001152562"/>
    </source>
</evidence>
<dbReference type="Pfam" id="PF22248">
    <property type="entry name" value="ERMP1_C"/>
    <property type="match status" value="1"/>
</dbReference>
<evidence type="ECO:0000256" key="15">
    <source>
        <dbReference type="SAM" id="Phobius"/>
    </source>
</evidence>